<sequence length="273" mass="29535">MPREFPKPRLSLRMLIVLVAFSAIAIWAGLFFLSPTRRFTRQLQAQQPAYLRREAAIGLGYGIPTWESGEAIGVLLGAINDPSPRVRVCVAAGLGAHGRRAESAIPSLLALLSDQDWEVRYAAAAALGAVIGPVGDGHDIAMLALARALQDHNVEVRLSAARSLIDNGEFKESAATLAVIMGGTEEHLRSQIHLIRSRLGANTRLLIPGLATAMRDKDVRTRKGALELLLEIAPPSTVRAALRVARREGAPDIRQWASEKLERLTPATDSDPE</sequence>
<dbReference type="SUPFAM" id="SSF48371">
    <property type="entry name" value="ARM repeat"/>
    <property type="match status" value="1"/>
</dbReference>
<dbReference type="PANTHER" id="PTHR12697:SF5">
    <property type="entry name" value="DEOXYHYPUSINE HYDROXYLASE"/>
    <property type="match status" value="1"/>
</dbReference>
<comment type="function">
    <text evidence="1">Catalyzes the hydroxylation of the N(6)-(4-aminobutyl)-L-lysine intermediate produced by deoxyhypusine synthase/DHPS on a critical lysine of the eukaryotic translation initiation factor 5A/eIF-5A. This is the second step of the post-translational modification of that lysine into an unusual amino acid residue named hypusine. Hypusination is unique to mature eIF-5A factor and is essential for its function.</text>
</comment>
<organism evidence="3">
    <name type="scientific">Singulisphaera sp. Ch08</name>
    <dbReference type="NCBI Taxonomy" id="3120278"/>
    <lineage>
        <taxon>Bacteria</taxon>
        <taxon>Pseudomonadati</taxon>
        <taxon>Planctomycetota</taxon>
        <taxon>Planctomycetia</taxon>
        <taxon>Isosphaerales</taxon>
        <taxon>Isosphaeraceae</taxon>
        <taxon>Singulisphaera</taxon>
    </lineage>
</organism>
<evidence type="ECO:0000313" key="3">
    <source>
        <dbReference type="EMBL" id="XBH07326.1"/>
    </source>
</evidence>
<reference evidence="3" key="1">
    <citation type="submission" date="2024-05" db="EMBL/GenBank/DDBJ databases">
        <title>Planctomycetes of the genus Singulisphaera possess chitinolytic capabilities.</title>
        <authorList>
            <person name="Ivanova A."/>
        </authorList>
    </citation>
    <scope>NUCLEOTIDE SEQUENCE</scope>
    <source>
        <strain evidence="3">Ch08T</strain>
    </source>
</reference>
<dbReference type="Gene3D" id="1.25.10.10">
    <property type="entry name" value="Leucine-rich Repeat Variant"/>
    <property type="match status" value="2"/>
</dbReference>
<evidence type="ECO:0000256" key="1">
    <source>
        <dbReference type="ARBA" id="ARBA00045876"/>
    </source>
</evidence>
<dbReference type="AlphaFoldDB" id="A0AAU7CQ02"/>
<keyword evidence="2" id="KW-1133">Transmembrane helix</keyword>
<evidence type="ECO:0000256" key="2">
    <source>
        <dbReference type="SAM" id="Phobius"/>
    </source>
</evidence>
<dbReference type="Pfam" id="PF13646">
    <property type="entry name" value="HEAT_2"/>
    <property type="match status" value="1"/>
</dbReference>
<dbReference type="InterPro" id="IPR011989">
    <property type="entry name" value="ARM-like"/>
</dbReference>
<dbReference type="InterPro" id="IPR004155">
    <property type="entry name" value="PBS_lyase_HEAT"/>
</dbReference>
<protein>
    <submittedName>
        <fullName evidence="3">HEAT repeat domain-containing protein</fullName>
    </submittedName>
</protein>
<accession>A0AAU7CQ02</accession>
<feature type="transmembrane region" description="Helical" evidence="2">
    <location>
        <begin position="12"/>
        <end position="33"/>
    </location>
</feature>
<keyword evidence="2" id="KW-0812">Transmembrane</keyword>
<name>A0AAU7CQ02_9BACT</name>
<dbReference type="PANTHER" id="PTHR12697">
    <property type="entry name" value="PBS LYASE HEAT-LIKE PROTEIN"/>
    <property type="match status" value="1"/>
</dbReference>
<keyword evidence="2" id="KW-0472">Membrane</keyword>
<gene>
    <name evidence="3" type="ORF">V5E97_15170</name>
</gene>
<dbReference type="SMART" id="SM00567">
    <property type="entry name" value="EZ_HEAT"/>
    <property type="match status" value="3"/>
</dbReference>
<dbReference type="PROSITE" id="PS50077">
    <property type="entry name" value="HEAT_REPEAT"/>
    <property type="match status" value="1"/>
</dbReference>
<dbReference type="EMBL" id="CP155447">
    <property type="protein sequence ID" value="XBH07326.1"/>
    <property type="molecule type" value="Genomic_DNA"/>
</dbReference>
<dbReference type="InterPro" id="IPR016024">
    <property type="entry name" value="ARM-type_fold"/>
</dbReference>
<proteinExistence type="predicted"/>
<dbReference type="RefSeq" id="WP_406700165.1">
    <property type="nucleotide sequence ID" value="NZ_CP155447.1"/>
</dbReference>
<dbReference type="InterPro" id="IPR021133">
    <property type="entry name" value="HEAT_type_2"/>
</dbReference>
<dbReference type="GO" id="GO:0016491">
    <property type="term" value="F:oxidoreductase activity"/>
    <property type="evidence" value="ECO:0007669"/>
    <property type="project" value="TreeGrafter"/>
</dbReference>